<feature type="transmembrane region" description="Helical" evidence="1">
    <location>
        <begin position="180"/>
        <end position="199"/>
    </location>
</feature>
<dbReference type="Gene3D" id="3.30.70.270">
    <property type="match status" value="1"/>
</dbReference>
<organism evidence="4 5">
    <name type="scientific">Metabacillus litoralis</name>
    <dbReference type="NCBI Taxonomy" id="152268"/>
    <lineage>
        <taxon>Bacteria</taxon>
        <taxon>Bacillati</taxon>
        <taxon>Bacillota</taxon>
        <taxon>Bacilli</taxon>
        <taxon>Bacillales</taxon>
        <taxon>Bacillaceae</taxon>
        <taxon>Metabacillus</taxon>
    </lineage>
</organism>
<dbReference type="Gene3D" id="3.30.450.20">
    <property type="entry name" value="PAS domain"/>
    <property type="match status" value="1"/>
</dbReference>
<dbReference type="OrthoDB" id="9759607at2"/>
<feature type="transmembrane region" description="Helical" evidence="1">
    <location>
        <begin position="211"/>
        <end position="230"/>
    </location>
</feature>
<dbReference type="InterPro" id="IPR031621">
    <property type="entry name" value="HisKA_7TM"/>
</dbReference>
<dbReference type="CDD" id="cd00130">
    <property type="entry name" value="PAS"/>
    <property type="match status" value="1"/>
</dbReference>
<dbReference type="InterPro" id="IPR000700">
    <property type="entry name" value="PAS-assoc_C"/>
</dbReference>
<dbReference type="SUPFAM" id="SSF55073">
    <property type="entry name" value="Nucleotide cyclase"/>
    <property type="match status" value="1"/>
</dbReference>
<dbReference type="PROSITE" id="PS50887">
    <property type="entry name" value="GGDEF"/>
    <property type="match status" value="1"/>
</dbReference>
<dbReference type="Pfam" id="PF13426">
    <property type="entry name" value="PAS_9"/>
    <property type="match status" value="1"/>
</dbReference>
<dbReference type="InterPro" id="IPR050469">
    <property type="entry name" value="Diguanylate_Cyclase"/>
</dbReference>
<feature type="domain" description="PAC" evidence="2">
    <location>
        <begin position="302"/>
        <end position="354"/>
    </location>
</feature>
<name>A0A5C6W0A9_9BACI</name>
<dbReference type="PROSITE" id="PS50113">
    <property type="entry name" value="PAC"/>
    <property type="match status" value="1"/>
</dbReference>
<keyword evidence="1" id="KW-1133">Transmembrane helix</keyword>
<feature type="domain" description="GGDEF" evidence="3">
    <location>
        <begin position="386"/>
        <end position="518"/>
    </location>
</feature>
<dbReference type="NCBIfam" id="TIGR00229">
    <property type="entry name" value="sensory_box"/>
    <property type="match status" value="1"/>
</dbReference>
<dbReference type="SMART" id="SM00267">
    <property type="entry name" value="GGDEF"/>
    <property type="match status" value="1"/>
</dbReference>
<dbReference type="InterPro" id="IPR000014">
    <property type="entry name" value="PAS"/>
</dbReference>
<feature type="transmembrane region" description="Helical" evidence="1">
    <location>
        <begin position="146"/>
        <end position="168"/>
    </location>
</feature>
<dbReference type="Pfam" id="PF00990">
    <property type="entry name" value="GGDEF"/>
    <property type="match status" value="1"/>
</dbReference>
<dbReference type="CDD" id="cd01949">
    <property type="entry name" value="GGDEF"/>
    <property type="match status" value="1"/>
</dbReference>
<sequence>MPSDIFIYIVLMSVAGVLNIFIGIYAYAKRRSFLGSHTFIFISFFSSIYTFGHAFELSSQSLEMIVLWTYFQYLGLPYIAPLSLMLVLQYIRKDKYLTSRNRFFLLLIPIITTMLVLTNHLHHQFYQTVYLRNDGTPMIDFVIGPWYIVHGSYTFGCLLAGGVLLLSYWKQTKSTYWKQIFVLLLGLYLPMISSFLYLLGYTPYGMDPVPIVMSVTSFLYIWAFMSTNILELAPIARGLIFDSMRDGVLVLDPSQRIVDFNDAAKRIIGDKLNDKKIGENIHSLWQENELNTFLFPSIDHLNHKEEFELEWSGLNSYYQIRSTPVKNKSGFIVGSTIVIADITEQRQLYQKLEQLAYTDGLTGILNRKTFIDRSNTIIKQMHKDGISSSLIIFDIDHFKAINDKYGHRMGDEAICHVVSICQKFLQPSDLFGRYGGEEFVICLPSTTLHEAGEYAEAIRRSIENTPFERENKKIPITASFGVTHANKDIVIEDLLSYADKALYKSKHSGRNIVHLAQTNIVYHRGDQLMIKT</sequence>
<evidence type="ECO:0000313" key="5">
    <source>
        <dbReference type="Proteomes" id="UP000321363"/>
    </source>
</evidence>
<keyword evidence="5" id="KW-1185">Reference proteome</keyword>
<dbReference type="AlphaFoldDB" id="A0A5C6W0A9"/>
<dbReference type="SUPFAM" id="SSF55785">
    <property type="entry name" value="PYP-like sensor domain (PAS domain)"/>
    <property type="match status" value="1"/>
</dbReference>
<accession>A0A5C6W0A9</accession>
<protein>
    <submittedName>
        <fullName evidence="4">Diguanylate cyclase</fullName>
    </submittedName>
</protein>
<dbReference type="EMBL" id="VOQF01000005">
    <property type="protein sequence ID" value="TXC91309.1"/>
    <property type="molecule type" value="Genomic_DNA"/>
</dbReference>
<feature type="transmembrane region" description="Helical" evidence="1">
    <location>
        <begin position="6"/>
        <end position="27"/>
    </location>
</feature>
<dbReference type="InterPro" id="IPR035965">
    <property type="entry name" value="PAS-like_dom_sf"/>
</dbReference>
<feature type="transmembrane region" description="Helical" evidence="1">
    <location>
        <begin position="70"/>
        <end position="91"/>
    </location>
</feature>
<keyword evidence="1" id="KW-0812">Transmembrane</keyword>
<dbReference type="Pfam" id="PF16927">
    <property type="entry name" value="HisKA_7TM"/>
    <property type="match status" value="1"/>
</dbReference>
<gene>
    <name evidence="4" type="ORF">FS935_10475</name>
</gene>
<dbReference type="NCBIfam" id="TIGR00254">
    <property type="entry name" value="GGDEF"/>
    <property type="match status" value="1"/>
</dbReference>
<dbReference type="PANTHER" id="PTHR45138:SF9">
    <property type="entry name" value="DIGUANYLATE CYCLASE DGCM-RELATED"/>
    <property type="match status" value="1"/>
</dbReference>
<dbReference type="RefSeq" id="WP_146948284.1">
    <property type="nucleotide sequence ID" value="NZ_VOQF01000005.1"/>
</dbReference>
<feature type="transmembrane region" description="Helical" evidence="1">
    <location>
        <begin position="39"/>
        <end position="58"/>
    </location>
</feature>
<dbReference type="PANTHER" id="PTHR45138">
    <property type="entry name" value="REGULATORY COMPONENTS OF SENSORY TRANSDUCTION SYSTEM"/>
    <property type="match status" value="1"/>
</dbReference>
<dbReference type="GO" id="GO:0052621">
    <property type="term" value="F:diguanylate cyclase activity"/>
    <property type="evidence" value="ECO:0007669"/>
    <property type="project" value="TreeGrafter"/>
</dbReference>
<proteinExistence type="predicted"/>
<comment type="caution">
    <text evidence="4">The sequence shown here is derived from an EMBL/GenBank/DDBJ whole genome shotgun (WGS) entry which is preliminary data.</text>
</comment>
<dbReference type="Proteomes" id="UP000321363">
    <property type="component" value="Unassembled WGS sequence"/>
</dbReference>
<dbReference type="FunFam" id="3.30.70.270:FF:000001">
    <property type="entry name" value="Diguanylate cyclase domain protein"/>
    <property type="match status" value="1"/>
</dbReference>
<evidence type="ECO:0000256" key="1">
    <source>
        <dbReference type="SAM" id="Phobius"/>
    </source>
</evidence>
<evidence type="ECO:0000259" key="3">
    <source>
        <dbReference type="PROSITE" id="PS50887"/>
    </source>
</evidence>
<dbReference type="InterPro" id="IPR000160">
    <property type="entry name" value="GGDEF_dom"/>
</dbReference>
<feature type="transmembrane region" description="Helical" evidence="1">
    <location>
        <begin position="103"/>
        <end position="126"/>
    </location>
</feature>
<dbReference type="InterPro" id="IPR043128">
    <property type="entry name" value="Rev_trsase/Diguanyl_cyclase"/>
</dbReference>
<reference evidence="4 5" key="1">
    <citation type="journal article" date="2005" name="Int. J. Syst. Evol. Microbiol.">
        <title>Bacillus litoralis sp. nov., isolated from a tidal flat of the Yellow Sea in Korea.</title>
        <authorList>
            <person name="Yoon J.H."/>
            <person name="Oh T.K."/>
        </authorList>
    </citation>
    <scope>NUCLEOTIDE SEQUENCE [LARGE SCALE GENOMIC DNA]</scope>
    <source>
        <strain evidence="4 5">SW-211</strain>
    </source>
</reference>
<evidence type="ECO:0000259" key="2">
    <source>
        <dbReference type="PROSITE" id="PS50113"/>
    </source>
</evidence>
<evidence type="ECO:0000313" key="4">
    <source>
        <dbReference type="EMBL" id="TXC91309.1"/>
    </source>
</evidence>
<dbReference type="SMART" id="SM00091">
    <property type="entry name" value="PAS"/>
    <property type="match status" value="1"/>
</dbReference>
<dbReference type="InterPro" id="IPR029787">
    <property type="entry name" value="Nucleotide_cyclase"/>
</dbReference>
<keyword evidence="1" id="KW-0472">Membrane</keyword>